<keyword evidence="9 24" id="KW-0812">Transmembrane</keyword>
<evidence type="ECO:0000256" key="9">
    <source>
        <dbReference type="ARBA" id="ARBA00022692"/>
    </source>
</evidence>
<evidence type="ECO:0000256" key="16">
    <source>
        <dbReference type="ARBA" id="ARBA00023180"/>
    </source>
</evidence>
<feature type="region of interest" description="Disordered" evidence="23">
    <location>
        <begin position="24"/>
        <end position="77"/>
    </location>
</feature>
<evidence type="ECO:0000256" key="17">
    <source>
        <dbReference type="ARBA" id="ARBA00023211"/>
    </source>
</evidence>
<evidence type="ECO:0000256" key="8">
    <source>
        <dbReference type="ARBA" id="ARBA00022679"/>
    </source>
</evidence>
<comment type="subunit">
    <text evidence="5">Homodimer; disulfide-linked.</text>
</comment>
<dbReference type="VEuPathDB" id="VectorBase:ASIS002482"/>
<evidence type="ECO:0000256" key="18">
    <source>
        <dbReference type="ARBA" id="ARBA00040898"/>
    </source>
</evidence>
<dbReference type="Pfam" id="PF02434">
    <property type="entry name" value="Fringe"/>
    <property type="match status" value="1"/>
</dbReference>
<dbReference type="EMBL" id="KE523952">
    <property type="protein sequence ID" value="KFB34813.1"/>
    <property type="molecule type" value="Genomic_DNA"/>
</dbReference>
<evidence type="ECO:0000256" key="19">
    <source>
        <dbReference type="ARBA" id="ARBA00041226"/>
    </source>
</evidence>
<reference evidence="27" key="2">
    <citation type="submission" date="2020-05" db="UniProtKB">
        <authorList>
            <consortium name="EnsemblMetazoa"/>
        </authorList>
    </citation>
    <scope>IDENTIFICATION</scope>
</reference>
<dbReference type="Proteomes" id="UP000030765">
    <property type="component" value="Unassembled WGS sequence"/>
</dbReference>
<keyword evidence="16" id="KW-0325">Glycoprotein</keyword>
<dbReference type="STRING" id="74873.A0A084VA19"/>
<gene>
    <name evidence="26" type="ORF">ZHAS_00000263</name>
</gene>
<dbReference type="AlphaFoldDB" id="A0A084VA19"/>
<keyword evidence="12" id="KW-0735">Signal-anchor</keyword>
<evidence type="ECO:0000259" key="25">
    <source>
        <dbReference type="Pfam" id="PF02434"/>
    </source>
</evidence>
<evidence type="ECO:0000256" key="10">
    <source>
        <dbReference type="ARBA" id="ARBA00022723"/>
    </source>
</evidence>
<dbReference type="UniPathway" id="UPA00378"/>
<dbReference type="PANTHER" id="PTHR23033:SF14">
    <property type="entry name" value="GLYCOPROTEIN-N-ACETYLGALACTOSAMINE 3-BETA-GALACTOSYLTRANSFERASE 1-RELATED"/>
    <property type="match status" value="1"/>
</dbReference>
<dbReference type="OrthoDB" id="414175at2759"/>
<comment type="pathway">
    <text evidence="3">Protein modification; protein glycosylation.</text>
</comment>
<keyword evidence="8" id="KW-0808">Transferase</keyword>
<evidence type="ECO:0000256" key="1">
    <source>
        <dbReference type="ARBA" id="ARBA00001936"/>
    </source>
</evidence>
<evidence type="ECO:0000256" key="13">
    <source>
        <dbReference type="ARBA" id="ARBA00022989"/>
    </source>
</evidence>
<keyword evidence="28" id="KW-1185">Reference proteome</keyword>
<evidence type="ECO:0000256" key="7">
    <source>
        <dbReference type="ARBA" id="ARBA00022676"/>
    </source>
</evidence>
<evidence type="ECO:0000256" key="21">
    <source>
        <dbReference type="ARBA" id="ARBA00043065"/>
    </source>
</evidence>
<accession>A0A084VA19</accession>
<dbReference type="InterPro" id="IPR003378">
    <property type="entry name" value="Fringe-like_glycosylTrfase"/>
</dbReference>
<keyword evidence="7" id="KW-0328">Glycosyltransferase</keyword>
<keyword evidence="10" id="KW-0479">Metal-binding</keyword>
<dbReference type="InterPro" id="IPR026050">
    <property type="entry name" value="C1GALT1/C1GALT1_chp1"/>
</dbReference>
<dbReference type="EMBL" id="ATLV01001219">
    <property type="status" value="NOT_ANNOTATED_CDS"/>
    <property type="molecule type" value="Genomic_DNA"/>
</dbReference>
<feature type="transmembrane region" description="Helical" evidence="24">
    <location>
        <begin position="160"/>
        <end position="178"/>
    </location>
</feature>
<name>A0A084VA19_ANOSI</name>
<dbReference type="GO" id="GO:0016263">
    <property type="term" value="F:glycoprotein-N-acetylgalactosamine 3-beta-galactosyltransferase activity"/>
    <property type="evidence" value="ECO:0007669"/>
    <property type="project" value="UniProtKB-EC"/>
</dbReference>
<evidence type="ECO:0000313" key="27">
    <source>
        <dbReference type="EnsemblMetazoa" id="ASIC000263-PA"/>
    </source>
</evidence>
<dbReference type="Gene3D" id="3.90.550.50">
    <property type="match status" value="1"/>
</dbReference>
<comment type="similarity">
    <text evidence="4">Belongs to the glycosyltransferase 31 family. Beta3-Gal-T subfamily.</text>
</comment>
<evidence type="ECO:0000256" key="15">
    <source>
        <dbReference type="ARBA" id="ARBA00023157"/>
    </source>
</evidence>
<evidence type="ECO:0000256" key="2">
    <source>
        <dbReference type="ARBA" id="ARBA00004606"/>
    </source>
</evidence>
<dbReference type="EC" id="2.4.1.122" evidence="6"/>
<evidence type="ECO:0000256" key="14">
    <source>
        <dbReference type="ARBA" id="ARBA00023136"/>
    </source>
</evidence>
<sequence>MRYNSAPITTFAYAPRQDLRAAIPRGSSNESDQRTVSDNNRKRLEIAMRSRPANMRGTESVWTGSDRGANHQPHGRHAPHHVIQLSTTRYSNAPITTFAYAPRQDLRAAIPRGSSNESDQRTVSDNNRKRLEIAMRSRPANMRGTESVWTGVSNGIGQRLLLALLVGTVLGFTFSLYISSATDQYPEHYQHCRSSIFTYNYTDLVEVTGPLQDFSQHNASEEVHALENATLAQQLHREVRVLCWVMTSPSNHKTKALQVNRTWAKRCNKVLFMSSEADPLLDTVALPVGEGRDNLWAKTKEAFKYIYQHHRDDADWFLKADDDTYVIMENLRYMLYSYSPSHPIYFGCRFKMMVKQGYMSGGAGYVLSKEALNRFVEEAIPHPDCRQDAAGDEDVEIGKCLELVHVLAGDSRDSLERGRFFPIVPEKLLIPVLDDQNFWYLAYAYYKQEQGLNCCSDNAISFHYVSPYQMYVLEYLIYHLRPYGIDAHSQPLPEQLSWDDVLRINNVNQTTTTPSPLSQQAIITEQVTDAVINANSSNAN</sequence>
<evidence type="ECO:0000256" key="12">
    <source>
        <dbReference type="ARBA" id="ARBA00022968"/>
    </source>
</evidence>
<evidence type="ECO:0000256" key="5">
    <source>
        <dbReference type="ARBA" id="ARBA00011748"/>
    </source>
</evidence>
<evidence type="ECO:0000256" key="23">
    <source>
        <dbReference type="SAM" id="MobiDB-lite"/>
    </source>
</evidence>
<evidence type="ECO:0000313" key="28">
    <source>
        <dbReference type="Proteomes" id="UP000030765"/>
    </source>
</evidence>
<reference evidence="26 28" key="1">
    <citation type="journal article" date="2014" name="BMC Genomics">
        <title>Genome sequence of Anopheles sinensis provides insight into genetics basis of mosquito competence for malaria parasites.</title>
        <authorList>
            <person name="Zhou D."/>
            <person name="Zhang D."/>
            <person name="Ding G."/>
            <person name="Shi L."/>
            <person name="Hou Q."/>
            <person name="Ye Y."/>
            <person name="Xu Y."/>
            <person name="Zhou H."/>
            <person name="Xiong C."/>
            <person name="Li S."/>
            <person name="Yu J."/>
            <person name="Hong S."/>
            <person name="Yu X."/>
            <person name="Zou P."/>
            <person name="Chen C."/>
            <person name="Chang X."/>
            <person name="Wang W."/>
            <person name="Lv Y."/>
            <person name="Sun Y."/>
            <person name="Ma L."/>
            <person name="Shen B."/>
            <person name="Zhu C."/>
        </authorList>
    </citation>
    <scope>NUCLEOTIDE SEQUENCE [LARGE SCALE GENOMIC DNA]</scope>
</reference>
<dbReference type="VEuPathDB" id="VectorBase:ASIC000263"/>
<feature type="domain" description="Fringe-like glycosyltransferase" evidence="25">
    <location>
        <begin position="242"/>
        <end position="403"/>
    </location>
</feature>
<evidence type="ECO:0000256" key="4">
    <source>
        <dbReference type="ARBA" id="ARBA00006462"/>
    </source>
</evidence>
<dbReference type="GO" id="GO:0000166">
    <property type="term" value="F:nucleotide binding"/>
    <property type="evidence" value="ECO:0007669"/>
    <property type="project" value="UniProtKB-KW"/>
</dbReference>
<evidence type="ECO:0000256" key="22">
    <source>
        <dbReference type="ARBA" id="ARBA00059245"/>
    </source>
</evidence>
<comment type="cofactor">
    <cofactor evidence="1">
        <name>Mn(2+)</name>
        <dbReference type="ChEBI" id="CHEBI:29035"/>
    </cofactor>
</comment>
<dbReference type="EMBL" id="ATLV01001217">
    <property type="status" value="NOT_ANNOTATED_CDS"/>
    <property type="molecule type" value="Genomic_DNA"/>
</dbReference>
<evidence type="ECO:0000313" key="26">
    <source>
        <dbReference type="EMBL" id="KFB34813.1"/>
    </source>
</evidence>
<dbReference type="EMBL" id="ATLV01001218">
    <property type="status" value="NOT_ANNOTATED_CDS"/>
    <property type="molecule type" value="Genomic_DNA"/>
</dbReference>
<keyword evidence="11" id="KW-0547">Nucleotide-binding</keyword>
<evidence type="ECO:0000256" key="20">
    <source>
        <dbReference type="ARBA" id="ARBA00042009"/>
    </source>
</evidence>
<keyword evidence="14 24" id="KW-0472">Membrane</keyword>
<dbReference type="FunFam" id="3.90.550.50:FF:000017">
    <property type="entry name" value="Glycoprotein-N-acetylgalactosamine 3-beta-galactosyltransferase 1"/>
    <property type="match status" value="1"/>
</dbReference>
<dbReference type="PANTHER" id="PTHR23033">
    <property type="entry name" value="BETA1,3-GALACTOSYLTRANSFERASE"/>
    <property type="match status" value="1"/>
</dbReference>
<dbReference type="GO" id="GO:0030145">
    <property type="term" value="F:manganese ion binding"/>
    <property type="evidence" value="ECO:0007669"/>
    <property type="project" value="UniProtKB-ARBA"/>
</dbReference>
<proteinExistence type="inferred from homology"/>
<evidence type="ECO:0000256" key="24">
    <source>
        <dbReference type="SAM" id="Phobius"/>
    </source>
</evidence>
<comment type="subcellular location">
    <subcellularLocation>
        <location evidence="2">Membrane</location>
        <topology evidence="2">Single-pass type II membrane protein</topology>
    </subcellularLocation>
</comment>
<evidence type="ECO:0000256" key="11">
    <source>
        <dbReference type="ARBA" id="ARBA00022741"/>
    </source>
</evidence>
<keyword evidence="17" id="KW-0464">Manganese</keyword>
<keyword evidence="15" id="KW-1015">Disulfide bond</keyword>
<keyword evidence="13 24" id="KW-1133">Transmembrane helix</keyword>
<dbReference type="GO" id="GO:0016020">
    <property type="term" value="C:membrane"/>
    <property type="evidence" value="ECO:0007669"/>
    <property type="project" value="UniProtKB-SubCell"/>
</dbReference>
<protein>
    <recommendedName>
        <fullName evidence="18">Glycoprotein-N-acetylgalactosamine 3-beta-galactosyltransferase 1</fullName>
        <ecNumber evidence="6">2.4.1.122</ecNumber>
    </recommendedName>
    <alternativeName>
        <fullName evidence="20">Core 1 O-glycan T-synthase</fullName>
    </alternativeName>
    <alternativeName>
        <fullName evidence="21">Core 1 UDP-galactose:N-acetylgalactosamine-alpha-R beta 1,3-galactosyltransferase 1</fullName>
    </alternativeName>
    <alternativeName>
        <fullName evidence="19">Core 1 beta1,3-galactosyltransferase 1</fullName>
    </alternativeName>
</protein>
<evidence type="ECO:0000256" key="6">
    <source>
        <dbReference type="ARBA" id="ARBA00012557"/>
    </source>
</evidence>
<comment type="function">
    <text evidence="22">Glycosyltransferase that generates the core 1 O-glycan Gal-beta1-3GalNAc-alpha1-Ser/Thr (T antigen), which is a precursor for many extended O-glycans in glycoproteins.</text>
</comment>
<evidence type="ECO:0000256" key="3">
    <source>
        <dbReference type="ARBA" id="ARBA00004922"/>
    </source>
</evidence>
<dbReference type="EnsemblMetazoa" id="ASIC000263-RA">
    <property type="protein sequence ID" value="ASIC000263-PA"/>
    <property type="gene ID" value="ASIC000263"/>
</dbReference>
<organism evidence="26">
    <name type="scientific">Anopheles sinensis</name>
    <name type="common">Mosquito</name>
    <dbReference type="NCBI Taxonomy" id="74873"/>
    <lineage>
        <taxon>Eukaryota</taxon>
        <taxon>Metazoa</taxon>
        <taxon>Ecdysozoa</taxon>
        <taxon>Arthropoda</taxon>
        <taxon>Hexapoda</taxon>
        <taxon>Insecta</taxon>
        <taxon>Pterygota</taxon>
        <taxon>Neoptera</taxon>
        <taxon>Endopterygota</taxon>
        <taxon>Diptera</taxon>
        <taxon>Nematocera</taxon>
        <taxon>Culicoidea</taxon>
        <taxon>Culicidae</taxon>
        <taxon>Anophelinae</taxon>
        <taxon>Anopheles</taxon>
    </lineage>
</organism>
<feature type="compositionally biased region" description="Basic and acidic residues" evidence="23">
    <location>
        <begin position="31"/>
        <end position="48"/>
    </location>
</feature>